<evidence type="ECO:0000256" key="5">
    <source>
        <dbReference type="ARBA" id="ARBA00023125"/>
    </source>
</evidence>
<dbReference type="PANTHER" id="PTHR10445:SF0">
    <property type="entry name" value="GENERAL TRANSCRIPTION FACTOR IIF SUBUNIT 2"/>
    <property type="match status" value="1"/>
</dbReference>
<dbReference type="EMBL" id="JAEFCI010004200">
    <property type="protein sequence ID" value="KAG5461099.1"/>
    <property type="molecule type" value="Genomic_DNA"/>
</dbReference>
<keyword evidence="13" id="KW-1185">Reference proteome</keyword>
<dbReference type="GO" id="GO:0006367">
    <property type="term" value="P:transcription initiation at RNA polymerase II promoter"/>
    <property type="evidence" value="ECO:0007669"/>
    <property type="project" value="InterPro"/>
</dbReference>
<dbReference type="PANTHER" id="PTHR10445">
    <property type="entry name" value="GENERAL TRANSCRIPTION FACTOR IIF SUBUNIT 2"/>
    <property type="match status" value="1"/>
</dbReference>
<proteinExistence type="inferred from homology"/>
<dbReference type="InterPro" id="IPR040450">
    <property type="entry name" value="TFIIF_beta_HTH"/>
</dbReference>
<feature type="region of interest" description="Disordered" evidence="10">
    <location>
        <begin position="1"/>
        <end position="170"/>
    </location>
</feature>
<feature type="compositionally biased region" description="Basic and acidic residues" evidence="10">
    <location>
        <begin position="473"/>
        <end position="482"/>
    </location>
</feature>
<comment type="subcellular location">
    <subcellularLocation>
        <location evidence="1">Nucleus</location>
    </subcellularLocation>
</comment>
<evidence type="ECO:0000256" key="10">
    <source>
        <dbReference type="SAM" id="MobiDB-lite"/>
    </source>
</evidence>
<name>A0A8H7ZX49_9FUNG</name>
<feature type="domain" description="TFIIF beta subunit HTH" evidence="11">
    <location>
        <begin position="399"/>
        <end position="463"/>
    </location>
</feature>
<organism evidence="12 13">
    <name type="scientific">Olpidium bornovanus</name>
    <dbReference type="NCBI Taxonomy" id="278681"/>
    <lineage>
        <taxon>Eukaryota</taxon>
        <taxon>Fungi</taxon>
        <taxon>Fungi incertae sedis</taxon>
        <taxon>Olpidiomycota</taxon>
        <taxon>Olpidiomycotina</taxon>
        <taxon>Olpidiomycetes</taxon>
        <taxon>Olpidiales</taxon>
        <taxon>Olpidiaceae</taxon>
        <taxon>Olpidium</taxon>
    </lineage>
</organism>
<feature type="compositionally biased region" description="Gly residues" evidence="10">
    <location>
        <begin position="10"/>
        <end position="19"/>
    </location>
</feature>
<comment type="similarity">
    <text evidence="2">Belongs to the TFIIF beta subunit family.</text>
</comment>
<evidence type="ECO:0000256" key="6">
    <source>
        <dbReference type="ARBA" id="ARBA00023163"/>
    </source>
</evidence>
<evidence type="ECO:0000256" key="4">
    <source>
        <dbReference type="ARBA" id="ARBA00023015"/>
    </source>
</evidence>
<dbReference type="InterPro" id="IPR036390">
    <property type="entry name" value="WH_DNA-bd_sf"/>
</dbReference>
<feature type="non-terminal residue" evidence="12">
    <location>
        <position position="1"/>
    </location>
</feature>
<dbReference type="GO" id="GO:0005674">
    <property type="term" value="C:transcription factor TFIIF complex"/>
    <property type="evidence" value="ECO:0007669"/>
    <property type="project" value="InterPro"/>
</dbReference>
<keyword evidence="7" id="KW-0539">Nucleus</keyword>
<evidence type="ECO:0000259" key="11">
    <source>
        <dbReference type="Pfam" id="PF02270"/>
    </source>
</evidence>
<evidence type="ECO:0000256" key="9">
    <source>
        <dbReference type="ARBA" id="ARBA00081863"/>
    </source>
</evidence>
<feature type="compositionally biased region" description="Low complexity" evidence="10">
    <location>
        <begin position="45"/>
        <end position="66"/>
    </location>
</feature>
<dbReference type="OrthoDB" id="26094at2759"/>
<keyword evidence="6" id="KW-0804">Transcription</keyword>
<dbReference type="GO" id="GO:0003677">
    <property type="term" value="F:DNA binding"/>
    <property type="evidence" value="ECO:0007669"/>
    <property type="project" value="UniProtKB-KW"/>
</dbReference>
<dbReference type="Gene3D" id="1.10.10.10">
    <property type="entry name" value="Winged helix-like DNA-binding domain superfamily/Winged helix DNA-binding domain"/>
    <property type="match status" value="1"/>
</dbReference>
<evidence type="ECO:0000256" key="7">
    <source>
        <dbReference type="ARBA" id="ARBA00023242"/>
    </source>
</evidence>
<dbReference type="SUPFAM" id="SSF46785">
    <property type="entry name" value="Winged helix' DNA-binding domain"/>
    <property type="match status" value="1"/>
</dbReference>
<evidence type="ECO:0000313" key="12">
    <source>
        <dbReference type="EMBL" id="KAG5461099.1"/>
    </source>
</evidence>
<feature type="compositionally biased region" description="Basic residues" evidence="10">
    <location>
        <begin position="21"/>
        <end position="37"/>
    </location>
</feature>
<feature type="compositionally biased region" description="Acidic residues" evidence="10">
    <location>
        <begin position="483"/>
        <end position="515"/>
    </location>
</feature>
<dbReference type="InterPro" id="IPR036388">
    <property type="entry name" value="WH-like_DNA-bd_sf"/>
</dbReference>
<dbReference type="AlphaFoldDB" id="A0A8H7ZX49"/>
<dbReference type="Proteomes" id="UP000673691">
    <property type="component" value="Unassembled WGS sequence"/>
</dbReference>
<comment type="caution">
    <text evidence="12">The sequence shown here is derived from an EMBL/GenBank/DDBJ whole genome shotgun (WGS) entry which is preliminary data.</text>
</comment>
<dbReference type="Pfam" id="PF02270">
    <property type="entry name" value="TFIIF_beta"/>
    <property type="match status" value="1"/>
</dbReference>
<feature type="compositionally biased region" description="Basic and acidic residues" evidence="10">
    <location>
        <begin position="154"/>
        <end position="164"/>
    </location>
</feature>
<gene>
    <name evidence="12" type="ORF">BJ554DRAFT_6758</name>
</gene>
<keyword evidence="4" id="KW-0805">Transcription regulation</keyword>
<evidence type="ECO:0000256" key="1">
    <source>
        <dbReference type="ARBA" id="ARBA00004123"/>
    </source>
</evidence>
<sequence>RGEKKKKRGGGGGGGGGKTPPGKKKKKKKKKKKRKRNILPGHLPTSPATATTAAFTAQHRPQAGAPRPRPVPAHVRHLSRPMAAAQVPPGGGVQAKVADVAEDVEDVEYMEGEDDDEDDDGDGDDDDDGGAGETDGLFGRADLKMSPASSSDGTKGDSRKRPAEETLEPDVTKLTTPVWALKSSRDRGVRAARAVSEGVAKPDASIILSDAAVNRGLPKEYKLTVLETSRKSLYAFSEREDGESRYLFAGTHHSSLLPACLEGDLCRLPESQPTEFRCFANDPPPPFPPGLKLGTVEINGVVATECEAQPVMCAELRQILEKREQEQAVNKAPILLTNEEMKPNAIVPGGQTLSLPLAVRLLPAPDCGSVLPLRATPLRSSRLARKPPTKQQILESKTARMPKNELLDLLFAAFERYQLWSFKGILEYVRQPISYTREVLQEVAVLHKKGEHTGKYELKPEFRKGGAGAAAAREVKEKRSPDEGEEEFVESGEESEERTGGDEESSEEDEFEEVE</sequence>
<evidence type="ECO:0000256" key="3">
    <source>
        <dbReference type="ARBA" id="ARBA00021453"/>
    </source>
</evidence>
<dbReference type="FunFam" id="1.10.10.10:FF:000035">
    <property type="entry name" value="General transcription factor IIF subunit 2"/>
    <property type="match status" value="1"/>
</dbReference>
<accession>A0A8H7ZX49</accession>
<feature type="region of interest" description="Disordered" evidence="10">
    <location>
        <begin position="457"/>
        <end position="515"/>
    </location>
</feature>
<keyword evidence="5" id="KW-0238">DNA-binding</keyword>
<reference evidence="12 13" key="1">
    <citation type="journal article" name="Sci. Rep.">
        <title>Genome-scale phylogenetic analyses confirm Olpidium as the closest living zoosporic fungus to the non-flagellated, terrestrial fungi.</title>
        <authorList>
            <person name="Chang Y."/>
            <person name="Rochon D."/>
            <person name="Sekimoto S."/>
            <person name="Wang Y."/>
            <person name="Chovatia M."/>
            <person name="Sandor L."/>
            <person name="Salamov A."/>
            <person name="Grigoriev I.V."/>
            <person name="Stajich J.E."/>
            <person name="Spatafora J.W."/>
        </authorList>
    </citation>
    <scope>NUCLEOTIDE SEQUENCE [LARGE SCALE GENOMIC DNA]</scope>
    <source>
        <strain evidence="12">S191</strain>
    </source>
</reference>
<protein>
    <recommendedName>
        <fullName evidence="3">Transcription initiation factor IIF subunit beta</fullName>
    </recommendedName>
    <alternativeName>
        <fullName evidence="9">TFIIF medium subunit</fullName>
    </alternativeName>
    <alternativeName>
        <fullName evidence="8">TFIIF-beta</fullName>
    </alternativeName>
</protein>
<evidence type="ECO:0000256" key="8">
    <source>
        <dbReference type="ARBA" id="ARBA00081473"/>
    </source>
</evidence>
<dbReference type="InterPro" id="IPR003196">
    <property type="entry name" value="TFIIF_beta"/>
</dbReference>
<evidence type="ECO:0000256" key="2">
    <source>
        <dbReference type="ARBA" id="ARBA00009543"/>
    </source>
</evidence>
<feature type="compositionally biased region" description="Acidic residues" evidence="10">
    <location>
        <begin position="100"/>
        <end position="130"/>
    </location>
</feature>
<evidence type="ECO:0000313" key="13">
    <source>
        <dbReference type="Proteomes" id="UP000673691"/>
    </source>
</evidence>